<dbReference type="Pfam" id="PF13977">
    <property type="entry name" value="TetR_C_6"/>
    <property type="match status" value="1"/>
</dbReference>
<dbReference type="AlphaFoldDB" id="A0AAU7X7P1"/>
<evidence type="ECO:0000313" key="7">
    <source>
        <dbReference type="EMBL" id="XBY43869.1"/>
    </source>
</evidence>
<dbReference type="PANTHER" id="PTHR30055:SF228">
    <property type="entry name" value="TRANSCRIPTIONAL REGULATOR-RELATED"/>
    <property type="match status" value="1"/>
</dbReference>
<organism evidence="7">
    <name type="scientific">Methyloraptor flagellatus</name>
    <dbReference type="NCBI Taxonomy" id="3162530"/>
    <lineage>
        <taxon>Bacteria</taxon>
        <taxon>Pseudomonadati</taxon>
        <taxon>Pseudomonadota</taxon>
        <taxon>Alphaproteobacteria</taxon>
        <taxon>Hyphomicrobiales</taxon>
        <taxon>Ancalomicrobiaceae</taxon>
        <taxon>Methyloraptor</taxon>
    </lineage>
</organism>
<dbReference type="PROSITE" id="PS50977">
    <property type="entry name" value="HTH_TETR_2"/>
    <property type="match status" value="1"/>
</dbReference>
<dbReference type="InterPro" id="IPR001647">
    <property type="entry name" value="HTH_TetR"/>
</dbReference>
<dbReference type="KEGG" id="mflg:ABS361_17650"/>
<accession>A0AAU7X7P1</accession>
<dbReference type="GO" id="GO:0003700">
    <property type="term" value="F:DNA-binding transcription factor activity"/>
    <property type="evidence" value="ECO:0007669"/>
    <property type="project" value="TreeGrafter"/>
</dbReference>
<sequence length="209" mass="22793">MIKPEPKFRRVQPQTRRGLLVDATLRCLAAHGHAGVSARRIAAEAGVSPGLINHHYAGIEELIAAAYETASVDILDNILEHVATAAGPRARLTAFFEASFAPRVFDPKLINIWVVFWSMLPHAPALKEIQKRTFSDYRASLERELAALAGEEGFVDFDARRAALGLSSLLDGLWLDGGLNPGGFQPAEGVTVCEDWVDGLVARERARRA</sequence>
<dbReference type="InterPro" id="IPR036271">
    <property type="entry name" value="Tet_transcr_reg_TetR-rel_C_sf"/>
</dbReference>
<keyword evidence="1" id="KW-0678">Repressor</keyword>
<evidence type="ECO:0000256" key="5">
    <source>
        <dbReference type="PROSITE-ProRule" id="PRU00335"/>
    </source>
</evidence>
<gene>
    <name evidence="7" type="ORF">ABS361_17650</name>
</gene>
<evidence type="ECO:0000256" key="1">
    <source>
        <dbReference type="ARBA" id="ARBA00022491"/>
    </source>
</evidence>
<dbReference type="SUPFAM" id="SSF48498">
    <property type="entry name" value="Tetracyclin repressor-like, C-terminal domain"/>
    <property type="match status" value="1"/>
</dbReference>
<dbReference type="RefSeq" id="WP_407048967.1">
    <property type="nucleotide sequence ID" value="NZ_CP158568.1"/>
</dbReference>
<dbReference type="InterPro" id="IPR050109">
    <property type="entry name" value="HTH-type_TetR-like_transc_reg"/>
</dbReference>
<proteinExistence type="predicted"/>
<dbReference type="EMBL" id="CP158568">
    <property type="protein sequence ID" value="XBY43869.1"/>
    <property type="molecule type" value="Genomic_DNA"/>
</dbReference>
<evidence type="ECO:0000259" key="6">
    <source>
        <dbReference type="PROSITE" id="PS50977"/>
    </source>
</evidence>
<name>A0AAU7X7P1_9HYPH</name>
<evidence type="ECO:0000256" key="4">
    <source>
        <dbReference type="ARBA" id="ARBA00023163"/>
    </source>
</evidence>
<evidence type="ECO:0000256" key="3">
    <source>
        <dbReference type="ARBA" id="ARBA00023125"/>
    </source>
</evidence>
<keyword evidence="2" id="KW-0805">Transcription regulation</keyword>
<dbReference type="Gene3D" id="1.10.357.10">
    <property type="entry name" value="Tetracycline Repressor, domain 2"/>
    <property type="match status" value="1"/>
</dbReference>
<reference evidence="7" key="1">
    <citation type="submission" date="2024-06" db="EMBL/GenBank/DDBJ databases">
        <title>Methylostella associata gen. nov., sp. nov., a novel Ancalomicrobiaceae-affiliated facultatively methylotrophic bacteria that feed on methanotrophs of the genus Methylococcus.</title>
        <authorList>
            <person name="Saltykova V."/>
            <person name="Danilova O.V."/>
            <person name="Oshkin I.Y."/>
            <person name="Belova S.E."/>
            <person name="Pimenov N.V."/>
            <person name="Dedysh S.N."/>
        </authorList>
    </citation>
    <scope>NUCLEOTIDE SEQUENCE</scope>
    <source>
        <strain evidence="7">S20</strain>
    </source>
</reference>
<dbReference type="InterPro" id="IPR039538">
    <property type="entry name" value="BetI_C"/>
</dbReference>
<dbReference type="SUPFAM" id="SSF46689">
    <property type="entry name" value="Homeodomain-like"/>
    <property type="match status" value="1"/>
</dbReference>
<feature type="DNA-binding region" description="H-T-H motif" evidence="5">
    <location>
        <begin position="37"/>
        <end position="56"/>
    </location>
</feature>
<evidence type="ECO:0000256" key="2">
    <source>
        <dbReference type="ARBA" id="ARBA00023015"/>
    </source>
</evidence>
<dbReference type="GO" id="GO:0000976">
    <property type="term" value="F:transcription cis-regulatory region binding"/>
    <property type="evidence" value="ECO:0007669"/>
    <property type="project" value="TreeGrafter"/>
</dbReference>
<dbReference type="Pfam" id="PF00440">
    <property type="entry name" value="TetR_N"/>
    <property type="match status" value="1"/>
</dbReference>
<dbReference type="PANTHER" id="PTHR30055">
    <property type="entry name" value="HTH-TYPE TRANSCRIPTIONAL REGULATOR RUTR"/>
    <property type="match status" value="1"/>
</dbReference>
<dbReference type="InterPro" id="IPR009057">
    <property type="entry name" value="Homeodomain-like_sf"/>
</dbReference>
<protein>
    <submittedName>
        <fullName evidence="7">TetR family transcriptional regulator C-terminal domain-containing protein</fullName>
    </submittedName>
</protein>
<feature type="domain" description="HTH tetR-type" evidence="6">
    <location>
        <begin position="14"/>
        <end position="74"/>
    </location>
</feature>
<keyword evidence="3 5" id="KW-0238">DNA-binding</keyword>
<keyword evidence="4" id="KW-0804">Transcription</keyword>